<evidence type="ECO:0000313" key="1">
    <source>
        <dbReference type="EMBL" id="CAK0783425.1"/>
    </source>
</evidence>
<dbReference type="AlphaFoldDB" id="A0AAV1IBM0"/>
<protein>
    <submittedName>
        <fullName evidence="1">Uncharacterized protein</fullName>
    </submittedName>
</protein>
<sequence>MCLHFLIITGAEETSGFSRLDTPQVVAEQGSTEGSESAMLSNQQILDSLQQAYRADGSGMVFWEVARSHRKDGVFDLPFTDFLVAQIADALEVSAREELRKIQARLSNPLLKQPAPFEF</sequence>
<evidence type="ECO:0000313" key="2">
    <source>
        <dbReference type="Proteomes" id="UP001314263"/>
    </source>
</evidence>
<keyword evidence="2" id="KW-1185">Reference proteome</keyword>
<proteinExistence type="predicted"/>
<name>A0AAV1IBM0_9CHLO</name>
<comment type="caution">
    <text evidence="1">The sequence shown here is derived from an EMBL/GenBank/DDBJ whole genome shotgun (WGS) entry which is preliminary data.</text>
</comment>
<dbReference type="Proteomes" id="UP001314263">
    <property type="component" value="Unassembled WGS sequence"/>
</dbReference>
<accession>A0AAV1IBM0</accession>
<reference evidence="1 2" key="1">
    <citation type="submission" date="2023-10" db="EMBL/GenBank/DDBJ databases">
        <authorList>
            <person name="Maclean D."/>
            <person name="Macfadyen A."/>
        </authorList>
    </citation>
    <scope>NUCLEOTIDE SEQUENCE [LARGE SCALE GENOMIC DNA]</scope>
</reference>
<organism evidence="1 2">
    <name type="scientific">Coccomyxa viridis</name>
    <dbReference type="NCBI Taxonomy" id="1274662"/>
    <lineage>
        <taxon>Eukaryota</taxon>
        <taxon>Viridiplantae</taxon>
        <taxon>Chlorophyta</taxon>
        <taxon>core chlorophytes</taxon>
        <taxon>Trebouxiophyceae</taxon>
        <taxon>Trebouxiophyceae incertae sedis</taxon>
        <taxon>Coccomyxaceae</taxon>
        <taxon>Coccomyxa</taxon>
    </lineage>
</organism>
<gene>
    <name evidence="1" type="ORF">CVIRNUC_006624</name>
</gene>
<dbReference type="EMBL" id="CAUYUE010000008">
    <property type="protein sequence ID" value="CAK0783425.1"/>
    <property type="molecule type" value="Genomic_DNA"/>
</dbReference>